<protein>
    <recommendedName>
        <fullName evidence="3">BIG2 domain-containing protein</fullName>
    </recommendedName>
</protein>
<reference evidence="1 2" key="1">
    <citation type="journal article" date="2022" name="G3 (Bethesda)">
        <title>Whole-genome sequence and methylome profiling of the almond [Prunus dulcis (Mill.) D.A. Webb] cultivar 'Nonpareil'.</title>
        <authorList>
            <person name="D'Amico-Willman K.M."/>
            <person name="Ouma W.Z."/>
            <person name="Meulia T."/>
            <person name="Sideli G.M."/>
            <person name="Gradziel T.M."/>
            <person name="Fresnedo-Ramirez J."/>
        </authorList>
    </citation>
    <scope>NUCLEOTIDE SEQUENCE [LARGE SCALE GENOMIC DNA]</scope>
    <source>
        <strain evidence="1">Clone GOH B32 T37-40</strain>
    </source>
</reference>
<evidence type="ECO:0008006" key="3">
    <source>
        <dbReference type="Google" id="ProtNLM"/>
    </source>
</evidence>
<dbReference type="EMBL" id="JAJFAZ020000003">
    <property type="protein sequence ID" value="KAI5340210.1"/>
    <property type="molecule type" value="Genomic_DNA"/>
</dbReference>
<evidence type="ECO:0000313" key="1">
    <source>
        <dbReference type="EMBL" id="KAI5340210.1"/>
    </source>
</evidence>
<dbReference type="PANTHER" id="PTHR23019">
    <property type="entry name" value="NUCLEAR PORE MEMBRANE GLYCOPROTEIN GP210-RELATED"/>
    <property type="match status" value="1"/>
</dbReference>
<keyword evidence="2" id="KW-1185">Reference proteome</keyword>
<dbReference type="PANTHER" id="PTHR23019:SF0">
    <property type="entry name" value="NUCLEAR PORE MEMBRANE GLYCOPROTEIN 210"/>
    <property type="match status" value="1"/>
</dbReference>
<organism evidence="1 2">
    <name type="scientific">Prunus dulcis</name>
    <name type="common">Almond</name>
    <name type="synonym">Amygdalus dulcis</name>
    <dbReference type="NCBI Taxonomy" id="3755"/>
    <lineage>
        <taxon>Eukaryota</taxon>
        <taxon>Viridiplantae</taxon>
        <taxon>Streptophyta</taxon>
        <taxon>Embryophyta</taxon>
        <taxon>Tracheophyta</taxon>
        <taxon>Spermatophyta</taxon>
        <taxon>Magnoliopsida</taxon>
        <taxon>eudicotyledons</taxon>
        <taxon>Gunneridae</taxon>
        <taxon>Pentapetalae</taxon>
        <taxon>rosids</taxon>
        <taxon>fabids</taxon>
        <taxon>Rosales</taxon>
        <taxon>Rosaceae</taxon>
        <taxon>Amygdaloideae</taxon>
        <taxon>Amygdaleae</taxon>
        <taxon>Prunus</taxon>
    </lineage>
</organism>
<dbReference type="AlphaFoldDB" id="A0AAD4ZBR7"/>
<sequence>MLLDPPSPVFVLVGAAVRYSLIIICGNEGQDSLSLYMTPLSTSGDPVEGIKAIPSMTRWNGVSDRRYLIQMKVFSQGPDAQEMYITEEVELQATGGGAEASSDYKWFSSDMGIVSVSASGVVQAKKPGKASSLIAAYSPLSIRQAGDANHFGGYFFDLALAETDKQLVKLDKIYLVPGMHLDVMLLGGGPCIFQHPCVYWFIHIL</sequence>
<accession>A0AAD4ZBR7</accession>
<dbReference type="SUPFAM" id="SSF49373">
    <property type="entry name" value="Invasin/intimin cell-adhesion fragments"/>
    <property type="match status" value="1"/>
</dbReference>
<name>A0AAD4ZBR7_PRUDU</name>
<dbReference type="InterPro" id="IPR045197">
    <property type="entry name" value="NUP210-like"/>
</dbReference>
<gene>
    <name evidence="1" type="ORF">L3X38_019484</name>
</gene>
<dbReference type="Gene3D" id="2.60.40.1080">
    <property type="match status" value="1"/>
</dbReference>
<dbReference type="Proteomes" id="UP001054821">
    <property type="component" value="Chromosome 3"/>
</dbReference>
<dbReference type="InterPro" id="IPR008964">
    <property type="entry name" value="Invasin/intimin_cell_adhesion"/>
</dbReference>
<proteinExistence type="predicted"/>
<comment type="caution">
    <text evidence="1">The sequence shown here is derived from an EMBL/GenBank/DDBJ whole genome shotgun (WGS) entry which is preliminary data.</text>
</comment>
<evidence type="ECO:0000313" key="2">
    <source>
        <dbReference type="Proteomes" id="UP001054821"/>
    </source>
</evidence>